<accession>A0AAW7DVU1</accession>
<sequence>MKPKRFNADNLVSADNLLDELQKIINLDTDNSLEVTDLNGHSITLTGDQIAAFKLGLATGVSAVVIKNVSQKQPKPPTRIH</sequence>
<evidence type="ECO:0008006" key="3">
    <source>
        <dbReference type="Google" id="ProtNLM"/>
    </source>
</evidence>
<comment type="caution">
    <text evidence="1">The sequence shown here is derived from an EMBL/GenBank/DDBJ whole genome shotgun (WGS) entry which is preliminary data.</text>
</comment>
<dbReference type="AlphaFoldDB" id="A0AAW7DVU1"/>
<dbReference type="RefSeq" id="WP_286594388.1">
    <property type="nucleotide sequence ID" value="NZ_JACANB010000008.1"/>
</dbReference>
<reference evidence="1" key="2">
    <citation type="journal article" date="2022" name="Sci. Total Environ.">
        <title>Prevalence, transmission, and molecular epidemiology of tet(X)-positive bacteria among humans, animals, and environmental niches in China: An epidemiological, and genomic-based study.</title>
        <authorList>
            <person name="Dong N."/>
            <person name="Zeng Y."/>
            <person name="Cai C."/>
            <person name="Sun C."/>
            <person name="Lu J."/>
            <person name="Liu C."/>
            <person name="Zhou H."/>
            <person name="Sun Q."/>
            <person name="Shu L."/>
            <person name="Wang H."/>
            <person name="Wang Y."/>
            <person name="Wang S."/>
            <person name="Wu C."/>
            <person name="Chan E.W."/>
            <person name="Chen G."/>
            <person name="Shen Z."/>
            <person name="Chen S."/>
            <person name="Zhang R."/>
        </authorList>
    </citation>
    <scope>NUCLEOTIDE SEQUENCE</scope>
    <source>
        <strain evidence="1">DF46-2-2</strain>
    </source>
</reference>
<protein>
    <recommendedName>
        <fullName evidence="3">HMA domain-containing protein</fullName>
    </recommendedName>
</protein>
<dbReference type="Proteomes" id="UP001173465">
    <property type="component" value="Unassembled WGS sequence"/>
</dbReference>
<proteinExistence type="predicted"/>
<reference evidence="1" key="1">
    <citation type="submission" date="2020-06" db="EMBL/GenBank/DDBJ databases">
        <authorList>
            <person name="Dong N."/>
        </authorList>
    </citation>
    <scope>NUCLEOTIDE SEQUENCE</scope>
    <source>
        <strain evidence="1">DF46-2-2</strain>
    </source>
</reference>
<evidence type="ECO:0000313" key="2">
    <source>
        <dbReference type="Proteomes" id="UP001173465"/>
    </source>
</evidence>
<organism evidence="1 2">
    <name type="scientific">Thiopseudomonas alkaliphila</name>
    <dbReference type="NCBI Taxonomy" id="1697053"/>
    <lineage>
        <taxon>Bacteria</taxon>
        <taxon>Pseudomonadati</taxon>
        <taxon>Pseudomonadota</taxon>
        <taxon>Gammaproteobacteria</taxon>
        <taxon>Pseudomonadales</taxon>
        <taxon>Pseudomonadaceae</taxon>
        <taxon>Thiopseudomonas</taxon>
    </lineage>
</organism>
<dbReference type="EMBL" id="JACANB010000008">
    <property type="protein sequence ID" value="MDM1697123.1"/>
    <property type="molecule type" value="Genomic_DNA"/>
</dbReference>
<evidence type="ECO:0000313" key="1">
    <source>
        <dbReference type="EMBL" id="MDM1697123.1"/>
    </source>
</evidence>
<gene>
    <name evidence="1" type="ORF">HX099_10705</name>
</gene>
<name>A0AAW7DVU1_9GAMM</name>